<accession>A0A4Y3R7C6</accession>
<keyword evidence="2" id="KW-1185">Reference proteome</keyword>
<dbReference type="EMBL" id="BJMM01000054">
    <property type="protein sequence ID" value="GEB53522.1"/>
    <property type="molecule type" value="Genomic_DNA"/>
</dbReference>
<organism evidence="1 2">
    <name type="scientific">Streptomyces cacaoi</name>
    <dbReference type="NCBI Taxonomy" id="1898"/>
    <lineage>
        <taxon>Bacteria</taxon>
        <taxon>Bacillati</taxon>
        <taxon>Actinomycetota</taxon>
        <taxon>Actinomycetes</taxon>
        <taxon>Kitasatosporales</taxon>
        <taxon>Streptomycetaceae</taxon>
        <taxon>Streptomyces</taxon>
    </lineage>
</organism>
<dbReference type="AlphaFoldDB" id="A0A4Y3R7C6"/>
<comment type="caution">
    <text evidence="1">The sequence shown here is derived from an EMBL/GenBank/DDBJ whole genome shotgun (WGS) entry which is preliminary data.</text>
</comment>
<dbReference type="Proteomes" id="UP000319210">
    <property type="component" value="Unassembled WGS sequence"/>
</dbReference>
<dbReference type="RefSeq" id="WP_030884143.1">
    <property type="nucleotide sequence ID" value="NZ_BJMM01000054.1"/>
</dbReference>
<protein>
    <submittedName>
        <fullName evidence="1">Uncharacterized protein</fullName>
    </submittedName>
</protein>
<proteinExistence type="predicted"/>
<evidence type="ECO:0000313" key="1">
    <source>
        <dbReference type="EMBL" id="GEB53522.1"/>
    </source>
</evidence>
<gene>
    <name evidence="1" type="ORF">SCA03_60730</name>
</gene>
<reference evidence="1 2" key="1">
    <citation type="submission" date="2019-06" db="EMBL/GenBank/DDBJ databases">
        <title>Whole genome shotgun sequence of Streptomyces cacaoi subsp. cacaoi NBRC 12748.</title>
        <authorList>
            <person name="Hosoyama A."/>
            <person name="Uohara A."/>
            <person name="Ohji S."/>
            <person name="Ichikawa N."/>
        </authorList>
    </citation>
    <scope>NUCLEOTIDE SEQUENCE [LARGE SCALE GENOMIC DNA]</scope>
    <source>
        <strain evidence="1 2">NBRC 12748</strain>
    </source>
</reference>
<name>A0A4Y3R7C6_STRCI</name>
<sequence length="76" mass="8061">MLWPMVFLALAFCGIAVLGVLAVRVGLEVRRFSRAVGDGSERITKAAENLERAALPLAARASRGAGSGETQDPYET</sequence>
<evidence type="ECO:0000313" key="2">
    <source>
        <dbReference type="Proteomes" id="UP000319210"/>
    </source>
</evidence>